<comment type="caution">
    <text evidence="1">The sequence shown here is derived from an EMBL/GenBank/DDBJ whole genome shotgun (WGS) entry which is preliminary data.</text>
</comment>
<gene>
    <name evidence="1" type="ORF">QFC24_001855</name>
</gene>
<name>A0ACC2XUA4_9TREE</name>
<dbReference type="EMBL" id="JASBWV010000004">
    <property type="protein sequence ID" value="KAJ9126822.1"/>
    <property type="molecule type" value="Genomic_DNA"/>
</dbReference>
<sequence>MSTAQHPQVRAQQAGNQLLSHPFAQQAMAIANNNLKQLDRQLSQFPVLNSLEAQTRVPKTYGVLSMVGSFIFLIFFNLFGLASPVSNLIGWALPAYLSCRALDTPGQSDDKQWLTYWVIFGLLNFIESAGLRVVLYYLPFYFTFKTLFTIWLMLPQTRGAEVLWRNVVQPFYRNMSGSVQARTPVTGYSTTTTSFEREFTLYLMSIAMQLLIRSVTLHRREDVVETVRFLQRQSDIDEQREEGMIERSIYQ</sequence>
<proteinExistence type="predicted"/>
<evidence type="ECO:0000313" key="2">
    <source>
        <dbReference type="Proteomes" id="UP001234202"/>
    </source>
</evidence>
<dbReference type="Proteomes" id="UP001234202">
    <property type="component" value="Unassembled WGS sequence"/>
</dbReference>
<organism evidence="1 2">
    <name type="scientific">Naganishia onofrii</name>
    <dbReference type="NCBI Taxonomy" id="1851511"/>
    <lineage>
        <taxon>Eukaryota</taxon>
        <taxon>Fungi</taxon>
        <taxon>Dikarya</taxon>
        <taxon>Basidiomycota</taxon>
        <taxon>Agaricomycotina</taxon>
        <taxon>Tremellomycetes</taxon>
        <taxon>Filobasidiales</taxon>
        <taxon>Filobasidiaceae</taxon>
        <taxon>Naganishia</taxon>
    </lineage>
</organism>
<evidence type="ECO:0000313" key="1">
    <source>
        <dbReference type="EMBL" id="KAJ9126822.1"/>
    </source>
</evidence>
<reference evidence="1" key="1">
    <citation type="submission" date="2023-04" db="EMBL/GenBank/DDBJ databases">
        <title>Draft Genome sequencing of Naganishia species isolated from polar environments using Oxford Nanopore Technology.</title>
        <authorList>
            <person name="Leo P."/>
            <person name="Venkateswaran K."/>
        </authorList>
    </citation>
    <scope>NUCLEOTIDE SEQUENCE</scope>
    <source>
        <strain evidence="1">DBVPG 5303</strain>
    </source>
</reference>
<accession>A0ACC2XUA4</accession>
<keyword evidence="2" id="KW-1185">Reference proteome</keyword>
<protein>
    <submittedName>
        <fullName evidence="1">Uncharacterized protein</fullName>
    </submittedName>
</protein>